<name>A0A0R9PUI7_BORT9</name>
<reference evidence="1" key="3">
    <citation type="submission" date="2015-06" db="EMBL/GenBank/DDBJ databases">
        <authorList>
            <person name="Hoefler B.C."/>
            <person name="Straight P.D."/>
        </authorList>
    </citation>
    <scope>NUCLEOTIDE SEQUENCE</scope>
    <source>
        <strain evidence="1">91E135</strain>
        <plasmid evidence="1">lp150</plasmid>
    </source>
</reference>
<organism evidence="1">
    <name type="scientific">Borrelia turicatae (strain 91E135)</name>
    <dbReference type="NCBI Taxonomy" id="314724"/>
    <lineage>
        <taxon>Bacteria</taxon>
        <taxon>Pseudomonadati</taxon>
        <taxon>Spirochaetota</taxon>
        <taxon>Spirochaetia</taxon>
        <taxon>Spirochaetales</taxon>
        <taxon>Borreliaceae</taxon>
        <taxon>Borrelia</taxon>
    </lineage>
</organism>
<proteinExistence type="predicted"/>
<gene>
    <name evidence="1" type="ORF">BTA096a</name>
</gene>
<accession>A0A0R9PUI7</accession>
<reference evidence="1" key="2">
    <citation type="journal article" date="2013" name="J. Bacteriol.">
        <title>Large linear plasmids of Borrelia species that cause relapsing fever.</title>
        <authorList>
            <person name="Miller S.C."/>
            <person name="Porcella S.F."/>
            <person name="Raffel S.J."/>
            <person name="Schwan T.G."/>
            <person name="Barbour A.G."/>
        </authorList>
    </citation>
    <scope>NUCLEOTIDE SEQUENCE</scope>
    <source>
        <strain evidence="1">91E135</strain>
        <plasmid evidence="1">lp150</plasmid>
    </source>
</reference>
<sequence>MIISFFYSIVKTLNKNIRALNVLFSAFEVKLELKLLIYL</sequence>
<geneLocation type="plasmid" evidence="1">
    <name>lp150</name>
</geneLocation>
<dbReference type="AlphaFoldDB" id="A0A0R9PUI7"/>
<reference evidence="1" key="1">
    <citation type="submission" date="2012-01" db="EMBL/GenBank/DDBJ databases">
        <authorList>
            <person name="Wikstroem N."/>
        </authorList>
    </citation>
    <scope>NUCLEOTIDE SEQUENCE</scope>
    <source>
        <strain evidence="1">91E135</strain>
        <plasmid evidence="1">lp150</plasmid>
    </source>
</reference>
<protein>
    <submittedName>
        <fullName evidence="1">Uncharacterized protein</fullName>
    </submittedName>
</protein>
<keyword evidence="1" id="KW-0614">Plasmid</keyword>
<evidence type="ECO:0000313" key="1">
    <source>
        <dbReference type="EMBL" id="ALC78598.1"/>
    </source>
</evidence>
<dbReference type="EMBL" id="HM008710">
    <property type="protein sequence ID" value="ALC78598.1"/>
    <property type="molecule type" value="Genomic_DNA"/>
</dbReference>